<dbReference type="EMBL" id="LSSN01001945">
    <property type="protein sequence ID" value="OMJ17759.1"/>
    <property type="molecule type" value="Genomic_DNA"/>
</dbReference>
<comment type="caution">
    <text evidence="2">The sequence shown here is derived from an EMBL/GenBank/DDBJ whole genome shotgun (WGS) entry which is preliminary data.</text>
</comment>
<gene>
    <name evidence="2" type="ORF">AYI70_g5757</name>
    <name evidence="1" type="ORF">AYI70_g9773</name>
</gene>
<accession>A0A1R1XT90</accession>
<sequence>MILPIPFTISKALNHIYNKYKVRIPSSRTHQMKPHLKKEFIKLYTSFFKRNSVMHSSTTEEIDMRIRTAFNSSEFTYNVFDDAFTFIFNRVFRMNLLFNPTSEDLWKPNK</sequence>
<keyword evidence="3" id="KW-1185">Reference proteome</keyword>
<dbReference type="EMBL" id="LSSN01004532">
    <property type="protein sequence ID" value="OMJ11361.1"/>
    <property type="molecule type" value="Genomic_DNA"/>
</dbReference>
<reference evidence="2 3" key="1">
    <citation type="submission" date="2017-01" db="EMBL/GenBank/DDBJ databases">
        <authorList>
            <person name="Mah S.A."/>
            <person name="Swanson W.J."/>
            <person name="Moy G.W."/>
            <person name="Vacquier V.D."/>
        </authorList>
    </citation>
    <scope>NUCLEOTIDE SEQUENCE [LARGE SCALE GENOMIC DNA]</scope>
    <source>
        <strain evidence="2 3">GSMNP</strain>
    </source>
</reference>
<evidence type="ECO:0000313" key="2">
    <source>
        <dbReference type="EMBL" id="OMJ17759.1"/>
    </source>
</evidence>
<dbReference type="Proteomes" id="UP000187283">
    <property type="component" value="Unassembled WGS sequence"/>
</dbReference>
<evidence type="ECO:0000313" key="3">
    <source>
        <dbReference type="Proteomes" id="UP000187283"/>
    </source>
</evidence>
<evidence type="ECO:0000313" key="1">
    <source>
        <dbReference type="EMBL" id="OMJ11361.1"/>
    </source>
</evidence>
<proteinExistence type="predicted"/>
<protein>
    <submittedName>
        <fullName evidence="2">Uncharacterized protein</fullName>
    </submittedName>
</protein>
<name>A0A1R1XT90_9FUNG</name>
<dbReference type="AlphaFoldDB" id="A0A1R1XT90"/>
<organism evidence="2 3">
    <name type="scientific">Smittium culicis</name>
    <dbReference type="NCBI Taxonomy" id="133412"/>
    <lineage>
        <taxon>Eukaryota</taxon>
        <taxon>Fungi</taxon>
        <taxon>Fungi incertae sedis</taxon>
        <taxon>Zoopagomycota</taxon>
        <taxon>Kickxellomycotina</taxon>
        <taxon>Harpellomycetes</taxon>
        <taxon>Harpellales</taxon>
        <taxon>Legeriomycetaceae</taxon>
        <taxon>Smittium</taxon>
    </lineage>
</organism>